<reference evidence="4 5" key="1">
    <citation type="submission" date="2016-10" db="EMBL/GenBank/DDBJ databases">
        <authorList>
            <person name="de Groot N.N."/>
        </authorList>
    </citation>
    <scope>NUCLEOTIDE SEQUENCE [LARGE SCALE GENOMIC DNA]</scope>
    <source>
        <strain evidence="4 5">CGMCC 1.7059</strain>
    </source>
</reference>
<proteinExistence type="predicted"/>
<keyword evidence="1" id="KW-0602">Photosynthesis</keyword>
<dbReference type="GO" id="GO:0015979">
    <property type="term" value="P:photosynthesis"/>
    <property type="evidence" value="ECO:0007669"/>
    <property type="project" value="UniProtKB-KW"/>
</dbReference>
<feature type="domain" description="Photosynthesis system II assembly factor Ycf48/Hcf136-like" evidence="3">
    <location>
        <begin position="136"/>
        <end position="230"/>
    </location>
</feature>
<dbReference type="GO" id="GO:0009523">
    <property type="term" value="C:photosystem II"/>
    <property type="evidence" value="ECO:0007669"/>
    <property type="project" value="UniProtKB-KW"/>
</dbReference>
<organism evidence="4 5">
    <name type="scientific">Marinobacter mobilis</name>
    <dbReference type="NCBI Taxonomy" id="488533"/>
    <lineage>
        <taxon>Bacteria</taxon>
        <taxon>Pseudomonadati</taxon>
        <taxon>Pseudomonadota</taxon>
        <taxon>Gammaproteobacteria</taxon>
        <taxon>Pseudomonadales</taxon>
        <taxon>Marinobacteraceae</taxon>
        <taxon>Marinobacter</taxon>
    </lineage>
</organism>
<evidence type="ECO:0000259" key="3">
    <source>
        <dbReference type="Pfam" id="PF14870"/>
    </source>
</evidence>
<accession>A0A1H2XVM0</accession>
<dbReference type="AlphaFoldDB" id="A0A1H2XVM0"/>
<dbReference type="STRING" id="488533.SAMN04487960_105174"/>
<evidence type="ECO:0000256" key="1">
    <source>
        <dbReference type="ARBA" id="ARBA00022531"/>
    </source>
</evidence>
<protein>
    <submittedName>
        <fullName evidence="4">Photosynthesis system II assembly factor YCF48</fullName>
    </submittedName>
</protein>
<dbReference type="SUPFAM" id="SSF110296">
    <property type="entry name" value="Oligoxyloglucan reducing end-specific cellobiohydrolase"/>
    <property type="match status" value="1"/>
</dbReference>
<dbReference type="Pfam" id="PF14870">
    <property type="entry name" value="PSII_BNR"/>
    <property type="match status" value="1"/>
</dbReference>
<evidence type="ECO:0000256" key="2">
    <source>
        <dbReference type="ARBA" id="ARBA00023276"/>
    </source>
</evidence>
<dbReference type="PANTHER" id="PTHR47199:SF2">
    <property type="entry name" value="PHOTOSYSTEM II STABILITY_ASSEMBLY FACTOR HCF136, CHLOROPLASTIC"/>
    <property type="match status" value="1"/>
</dbReference>
<keyword evidence="2" id="KW-0604">Photosystem II</keyword>
<sequence>MLTGCEAPLNLDAVHQQSQHAIQRTDFYQSVANNDNVIVVAGNTGVLLTRPHDSEHWQRVAVPTHDSFIDLDSCPDGSFIALTFSNQIWHGDANARHWSSHDLPSPEQMMTLTCAPDNAWWTAGSFTTIQHSADQGTSWQEASLQEDAILTNLQFLDADHAIATGEYGLLLKTEDGGENWDIAGYLPDEFYPHASHFRSAEDGWVGGLNGFIYHTNDGGQSWTRQSTDTSAPIFGFVTREQELLALGDNSTVLQLRGNQWLSLNTPNQPLYLRGGVLLENRQLLAAGGRGLLLNLDIPTAVLASKK</sequence>
<keyword evidence="5" id="KW-1185">Reference proteome</keyword>
<gene>
    <name evidence="4" type="ORF">SAMN04487960_105174</name>
</gene>
<dbReference type="PANTHER" id="PTHR47199">
    <property type="entry name" value="PHOTOSYSTEM II STABILITY/ASSEMBLY FACTOR HCF136, CHLOROPLASTIC"/>
    <property type="match status" value="1"/>
</dbReference>
<name>A0A1H2XVM0_9GAMM</name>
<dbReference type="Proteomes" id="UP000199675">
    <property type="component" value="Unassembled WGS sequence"/>
</dbReference>
<dbReference type="EMBL" id="FNNE01000005">
    <property type="protein sequence ID" value="SDW96943.1"/>
    <property type="molecule type" value="Genomic_DNA"/>
</dbReference>
<dbReference type="Gene3D" id="2.130.10.10">
    <property type="entry name" value="YVTN repeat-like/Quinoprotein amine dehydrogenase"/>
    <property type="match status" value="1"/>
</dbReference>
<evidence type="ECO:0000313" key="5">
    <source>
        <dbReference type="Proteomes" id="UP000199675"/>
    </source>
</evidence>
<dbReference type="InterPro" id="IPR015943">
    <property type="entry name" value="WD40/YVTN_repeat-like_dom_sf"/>
</dbReference>
<dbReference type="InterPro" id="IPR028203">
    <property type="entry name" value="PSII_CF48-like_dom"/>
</dbReference>
<evidence type="ECO:0000313" key="4">
    <source>
        <dbReference type="EMBL" id="SDW96943.1"/>
    </source>
</evidence>